<feature type="transmembrane region" description="Helical" evidence="8">
    <location>
        <begin position="218"/>
        <end position="236"/>
    </location>
</feature>
<dbReference type="GO" id="GO:0005886">
    <property type="term" value="C:plasma membrane"/>
    <property type="evidence" value="ECO:0007669"/>
    <property type="project" value="UniProtKB-SubCell"/>
</dbReference>
<feature type="domain" description="NADH:quinone oxidoreductase/Mrp antiporter transmembrane" evidence="9">
    <location>
        <begin position="78"/>
        <end position="361"/>
    </location>
</feature>
<feature type="transmembrane region" description="Helical" evidence="8">
    <location>
        <begin position="420"/>
        <end position="444"/>
    </location>
</feature>
<feature type="transmembrane region" description="Helical" evidence="8">
    <location>
        <begin position="480"/>
        <end position="499"/>
    </location>
</feature>
<evidence type="ECO:0000256" key="7">
    <source>
        <dbReference type="RuleBase" id="RU000320"/>
    </source>
</evidence>
<feature type="transmembrane region" description="Helical" evidence="8">
    <location>
        <begin position="61"/>
        <end position="78"/>
    </location>
</feature>
<evidence type="ECO:0000256" key="3">
    <source>
        <dbReference type="ARBA" id="ARBA00022692"/>
    </source>
</evidence>
<feature type="transmembrane region" description="Helical" evidence="8">
    <location>
        <begin position="189"/>
        <end position="206"/>
    </location>
</feature>
<protein>
    <recommendedName>
        <fullName evidence="9">NADH:quinone oxidoreductase/Mrp antiporter transmembrane domain-containing protein</fullName>
    </recommendedName>
</protein>
<evidence type="ECO:0000256" key="5">
    <source>
        <dbReference type="ARBA" id="ARBA00023002"/>
    </source>
</evidence>
<evidence type="ECO:0000256" key="1">
    <source>
        <dbReference type="ARBA" id="ARBA00004651"/>
    </source>
</evidence>
<dbReference type="EMBL" id="BMMZ01000014">
    <property type="protein sequence ID" value="GGL79394.1"/>
    <property type="molecule type" value="Genomic_DNA"/>
</dbReference>
<feature type="transmembrane region" description="Helical" evidence="8">
    <location>
        <begin position="155"/>
        <end position="177"/>
    </location>
</feature>
<evidence type="ECO:0000256" key="6">
    <source>
        <dbReference type="ARBA" id="ARBA00023136"/>
    </source>
</evidence>
<evidence type="ECO:0000259" key="9">
    <source>
        <dbReference type="Pfam" id="PF00361"/>
    </source>
</evidence>
<keyword evidence="3 7" id="KW-0812">Transmembrane</keyword>
<evidence type="ECO:0000256" key="2">
    <source>
        <dbReference type="ARBA" id="ARBA00022475"/>
    </source>
</evidence>
<organism evidence="10 11">
    <name type="scientific">Microlunatus endophyticus</name>
    <dbReference type="NCBI Taxonomy" id="1716077"/>
    <lineage>
        <taxon>Bacteria</taxon>
        <taxon>Bacillati</taxon>
        <taxon>Actinomycetota</taxon>
        <taxon>Actinomycetes</taxon>
        <taxon>Propionibacteriales</taxon>
        <taxon>Propionibacteriaceae</taxon>
        <taxon>Microlunatus</taxon>
    </lineage>
</organism>
<feature type="transmembrane region" description="Helical" evidence="8">
    <location>
        <begin position="329"/>
        <end position="355"/>
    </location>
</feature>
<feature type="transmembrane region" description="Helical" evidence="8">
    <location>
        <begin position="615"/>
        <end position="632"/>
    </location>
</feature>
<comment type="caution">
    <text evidence="10">The sequence shown here is derived from an EMBL/GenBank/DDBJ whole genome shotgun (WGS) entry which is preliminary data.</text>
</comment>
<keyword evidence="2" id="KW-1003">Cell membrane</keyword>
<comment type="subcellular location">
    <subcellularLocation>
        <location evidence="1">Cell membrane</location>
        <topology evidence="1">Multi-pass membrane protein</topology>
    </subcellularLocation>
    <subcellularLocation>
        <location evidence="7">Membrane</location>
        <topology evidence="7">Multi-pass membrane protein</topology>
    </subcellularLocation>
</comment>
<evidence type="ECO:0000256" key="4">
    <source>
        <dbReference type="ARBA" id="ARBA00022989"/>
    </source>
</evidence>
<proteinExistence type="predicted"/>
<evidence type="ECO:0000313" key="11">
    <source>
        <dbReference type="Proteomes" id="UP000613840"/>
    </source>
</evidence>
<dbReference type="PANTHER" id="PTHR42682:SF3">
    <property type="entry name" value="FORMATE HYDROGENLYASE SUBUNIT 3-RELATED"/>
    <property type="match status" value="1"/>
</dbReference>
<gene>
    <name evidence="10" type="ORF">GCM10011575_42190</name>
</gene>
<dbReference type="GO" id="GO:0016491">
    <property type="term" value="F:oxidoreductase activity"/>
    <property type="evidence" value="ECO:0007669"/>
    <property type="project" value="UniProtKB-KW"/>
</dbReference>
<feature type="transmembrane region" description="Helical" evidence="8">
    <location>
        <begin position="84"/>
        <end position="101"/>
    </location>
</feature>
<name>A0A917SGL1_9ACTN</name>
<feature type="transmembrane region" description="Helical" evidence="8">
    <location>
        <begin position="367"/>
        <end position="400"/>
    </location>
</feature>
<dbReference type="Proteomes" id="UP000613840">
    <property type="component" value="Unassembled WGS sequence"/>
</dbReference>
<dbReference type="Pfam" id="PF00361">
    <property type="entry name" value="Proton_antipo_M"/>
    <property type="match status" value="1"/>
</dbReference>
<dbReference type="InterPro" id="IPR001750">
    <property type="entry name" value="ND/Mrp_TM"/>
</dbReference>
<feature type="transmembrane region" description="Helical" evidence="8">
    <location>
        <begin position="289"/>
        <end position="308"/>
    </location>
</feature>
<feature type="transmembrane region" description="Helical" evidence="8">
    <location>
        <begin position="257"/>
        <end position="283"/>
    </location>
</feature>
<keyword evidence="5" id="KW-0560">Oxidoreductase</keyword>
<reference evidence="10" key="2">
    <citation type="submission" date="2020-09" db="EMBL/GenBank/DDBJ databases">
        <authorList>
            <person name="Sun Q."/>
            <person name="Zhou Y."/>
        </authorList>
    </citation>
    <scope>NUCLEOTIDE SEQUENCE</scope>
    <source>
        <strain evidence="10">CGMCC 4.7306</strain>
    </source>
</reference>
<keyword evidence="6 8" id="KW-0472">Membrane</keyword>
<feature type="transmembrane region" description="Helical" evidence="8">
    <location>
        <begin position="113"/>
        <end position="135"/>
    </location>
</feature>
<dbReference type="InterPro" id="IPR052175">
    <property type="entry name" value="ComplexI-like_HydComp"/>
</dbReference>
<sequence length="633" mass="67977">MLSGHQWSWGTDWLSTGWGSGLRLDHLSGLFLTLIGIVEVPVALIFASWARMTRALRRRSLATFHASTVAVLITIVLARDVFTFVLGWEGLTLLFYLLAGYPRHRPGRARASLMTVGISKVGGAALLMGLLLLVATNHATGWQQLGGTSGFTRHGLPYLLLIVAFAAKVGLAPLHVWMPEGYAAAPGPARALMSGVATLVGFYGLWRTAQVLGRPPLWLIVIILVMSGITALLGIAHTTIQQDLRRLISYSSVENAGLIVTGYGVGLTGIFVGAPMITAVGMLAATLQMITHAVAKSALFGATATFELRAGTTWLDHLRGLGRRMPVSGAVFGIGAVTLAGLPPTAGFVSEWFLLEALLQQFRVDSLILRLALAVAGALLALTAGFATVAFVRIIGLVILGADPDQPTAERRDTGVSGRIGLILLGGSCLALSAAAPWVIHYLARGLTEIVPSMITDHAVSTGWVLGPVFRDFSVLSPTWLWIELPTAAVLTAFVAWLLSGRTLAHVRRVPAWRSATDGRTTPMRYTPFGYANPTRRVLASVLLTRSSVQALENIPEQAGTDIDPRAHEHPTPRLGYRVDVVELFDRYGYQPLLKLLDRVAHTVTRVQSGRLDAYLGYMLGALIILISIAVLR</sequence>
<reference evidence="10" key="1">
    <citation type="journal article" date="2014" name="Int. J. Syst. Evol. Microbiol.">
        <title>Complete genome sequence of Corynebacterium casei LMG S-19264T (=DSM 44701T), isolated from a smear-ripened cheese.</title>
        <authorList>
            <consortium name="US DOE Joint Genome Institute (JGI-PGF)"/>
            <person name="Walter F."/>
            <person name="Albersmeier A."/>
            <person name="Kalinowski J."/>
            <person name="Ruckert C."/>
        </authorList>
    </citation>
    <scope>NUCLEOTIDE SEQUENCE</scope>
    <source>
        <strain evidence="10">CGMCC 4.7306</strain>
    </source>
</reference>
<accession>A0A917SGL1</accession>
<keyword evidence="11" id="KW-1185">Reference proteome</keyword>
<keyword evidence="4 8" id="KW-1133">Transmembrane helix</keyword>
<feature type="transmembrane region" description="Helical" evidence="8">
    <location>
        <begin position="27"/>
        <end position="49"/>
    </location>
</feature>
<evidence type="ECO:0000256" key="8">
    <source>
        <dbReference type="SAM" id="Phobius"/>
    </source>
</evidence>
<evidence type="ECO:0000313" key="10">
    <source>
        <dbReference type="EMBL" id="GGL79394.1"/>
    </source>
</evidence>
<dbReference type="AlphaFoldDB" id="A0A917SGL1"/>
<dbReference type="PANTHER" id="PTHR42682">
    <property type="entry name" value="HYDROGENASE-4 COMPONENT F"/>
    <property type="match status" value="1"/>
</dbReference>